<evidence type="ECO:0000256" key="3">
    <source>
        <dbReference type="SAM" id="MobiDB-lite"/>
    </source>
</evidence>
<dbReference type="GeneID" id="7829030"/>
<accession>I7MHH0</accession>
<evidence type="ECO:0000313" key="4">
    <source>
        <dbReference type="EMBL" id="EAR87529.2"/>
    </source>
</evidence>
<dbReference type="EMBL" id="GG662853">
    <property type="protein sequence ID" value="EAR87529.2"/>
    <property type="molecule type" value="Genomic_DNA"/>
</dbReference>
<evidence type="ECO:0000256" key="1">
    <source>
        <dbReference type="ARBA" id="ARBA00022441"/>
    </source>
</evidence>
<dbReference type="OrthoDB" id="293573at2759"/>
<feature type="region of interest" description="Disordered" evidence="3">
    <location>
        <begin position="202"/>
        <end position="237"/>
    </location>
</feature>
<dbReference type="SUPFAM" id="SSF50965">
    <property type="entry name" value="Galactose oxidase, central domain"/>
    <property type="match status" value="1"/>
</dbReference>
<keyword evidence="1" id="KW-0880">Kelch repeat</keyword>
<evidence type="ECO:0000256" key="2">
    <source>
        <dbReference type="ARBA" id="ARBA00022737"/>
    </source>
</evidence>
<dbReference type="SUPFAM" id="SSF117281">
    <property type="entry name" value="Kelch motif"/>
    <property type="match status" value="1"/>
</dbReference>
<dbReference type="Gene3D" id="2.120.10.80">
    <property type="entry name" value="Kelch-type beta propeller"/>
    <property type="match status" value="2"/>
</dbReference>
<feature type="region of interest" description="Disordered" evidence="3">
    <location>
        <begin position="855"/>
        <end position="876"/>
    </location>
</feature>
<organism evidence="4 5">
    <name type="scientific">Tetrahymena thermophila (strain SB210)</name>
    <dbReference type="NCBI Taxonomy" id="312017"/>
    <lineage>
        <taxon>Eukaryota</taxon>
        <taxon>Sar</taxon>
        <taxon>Alveolata</taxon>
        <taxon>Ciliophora</taxon>
        <taxon>Intramacronucleata</taxon>
        <taxon>Oligohymenophorea</taxon>
        <taxon>Hymenostomatida</taxon>
        <taxon>Tetrahymenina</taxon>
        <taxon>Tetrahymenidae</taxon>
        <taxon>Tetrahymena</taxon>
    </lineage>
</organism>
<feature type="compositionally biased region" description="Low complexity" evidence="3">
    <location>
        <begin position="202"/>
        <end position="217"/>
    </location>
</feature>
<dbReference type="InterPro" id="IPR011043">
    <property type="entry name" value="Gal_Oxase/kelch_b-propeller"/>
</dbReference>
<gene>
    <name evidence="4" type="ORF">TTHERM_00069360</name>
</gene>
<feature type="compositionally biased region" description="Polar residues" evidence="3">
    <location>
        <begin position="855"/>
        <end position="868"/>
    </location>
</feature>
<name>I7MHH0_TETTS</name>
<dbReference type="KEGG" id="tet:TTHERM_00069360"/>
<dbReference type="PANTHER" id="PTHR46093:SF18">
    <property type="entry name" value="FIBRONECTIN TYPE-III DOMAIN-CONTAINING PROTEIN"/>
    <property type="match status" value="1"/>
</dbReference>
<dbReference type="eggNOG" id="KOG0379">
    <property type="taxonomic scope" value="Eukaryota"/>
</dbReference>
<proteinExistence type="predicted"/>
<feature type="region of interest" description="Disordered" evidence="3">
    <location>
        <begin position="359"/>
        <end position="385"/>
    </location>
</feature>
<dbReference type="InterPro" id="IPR015915">
    <property type="entry name" value="Kelch-typ_b-propeller"/>
</dbReference>
<dbReference type="AlphaFoldDB" id="I7MHH0"/>
<dbReference type="STRING" id="312017.I7MHH0"/>
<dbReference type="RefSeq" id="XP_001007774.2">
    <property type="nucleotide sequence ID" value="XM_001007774.2"/>
</dbReference>
<feature type="region of interest" description="Disordered" evidence="3">
    <location>
        <begin position="1"/>
        <end position="20"/>
    </location>
</feature>
<dbReference type="Pfam" id="PF24681">
    <property type="entry name" value="Kelch_KLHDC2_KLHL20_DRC7"/>
    <property type="match status" value="2"/>
</dbReference>
<feature type="region of interest" description="Disordered" evidence="3">
    <location>
        <begin position="768"/>
        <end position="787"/>
    </location>
</feature>
<keyword evidence="5" id="KW-1185">Reference proteome</keyword>
<evidence type="ECO:0000313" key="5">
    <source>
        <dbReference type="Proteomes" id="UP000009168"/>
    </source>
</evidence>
<feature type="compositionally biased region" description="Low complexity" evidence="3">
    <location>
        <begin position="359"/>
        <end position="375"/>
    </location>
</feature>
<reference evidence="5" key="1">
    <citation type="journal article" date="2006" name="PLoS Biol.">
        <title>Macronuclear genome sequence of the ciliate Tetrahymena thermophila, a model eukaryote.</title>
        <authorList>
            <person name="Eisen J.A."/>
            <person name="Coyne R.S."/>
            <person name="Wu M."/>
            <person name="Wu D."/>
            <person name="Thiagarajan M."/>
            <person name="Wortman J.R."/>
            <person name="Badger J.H."/>
            <person name="Ren Q."/>
            <person name="Amedeo P."/>
            <person name="Jones K.M."/>
            <person name="Tallon L.J."/>
            <person name="Delcher A.L."/>
            <person name="Salzberg S.L."/>
            <person name="Silva J.C."/>
            <person name="Haas B.J."/>
            <person name="Majoros W.H."/>
            <person name="Farzad M."/>
            <person name="Carlton J.M."/>
            <person name="Smith R.K. Jr."/>
            <person name="Garg J."/>
            <person name="Pearlman R.E."/>
            <person name="Karrer K.M."/>
            <person name="Sun L."/>
            <person name="Manning G."/>
            <person name="Elde N.C."/>
            <person name="Turkewitz A.P."/>
            <person name="Asai D.J."/>
            <person name="Wilkes D.E."/>
            <person name="Wang Y."/>
            <person name="Cai H."/>
            <person name="Collins K."/>
            <person name="Stewart B.A."/>
            <person name="Lee S.R."/>
            <person name="Wilamowska K."/>
            <person name="Weinberg Z."/>
            <person name="Ruzzo W.L."/>
            <person name="Wloga D."/>
            <person name="Gaertig J."/>
            <person name="Frankel J."/>
            <person name="Tsao C.-C."/>
            <person name="Gorovsky M.A."/>
            <person name="Keeling P.J."/>
            <person name="Waller R.F."/>
            <person name="Patron N.J."/>
            <person name="Cherry J.M."/>
            <person name="Stover N.A."/>
            <person name="Krieger C.J."/>
            <person name="del Toro C."/>
            <person name="Ryder H.F."/>
            <person name="Williamson S.C."/>
            <person name="Barbeau R.A."/>
            <person name="Hamilton E.P."/>
            <person name="Orias E."/>
        </authorList>
    </citation>
    <scope>NUCLEOTIDE SEQUENCE [LARGE SCALE GENOMIC DNA]</scope>
    <source>
        <strain evidence="5">SB210</strain>
    </source>
</reference>
<dbReference type="PANTHER" id="PTHR46093">
    <property type="entry name" value="ACYL-COA-BINDING DOMAIN-CONTAINING PROTEIN 5"/>
    <property type="match status" value="1"/>
</dbReference>
<protein>
    <submittedName>
        <fullName evidence="4">Kelch motif protein</fullName>
    </submittedName>
</protein>
<feature type="region of interest" description="Disordered" evidence="3">
    <location>
        <begin position="332"/>
        <end position="351"/>
    </location>
</feature>
<keyword evidence="2" id="KW-0677">Repeat</keyword>
<dbReference type="Proteomes" id="UP000009168">
    <property type="component" value="Unassembled WGS sequence"/>
</dbReference>
<dbReference type="InParanoid" id="I7MHH0"/>
<sequence length="876" mass="101346">MKNQQSNSKQNGTISLPHIYSNNQKSFSSHTLQNNGYTINNSINTSQNISSLQNLNSTYQQAMKSKSPSCKNIFGEAFTKKKIPISSLSVTKYQQLLAVQENDPKHPDITLHIPVDSNETQNYIKSQQLSQLVDPNKKQQKRKSQYISESFNDLEHSKFIPFKNSKEINKQQFIKLHQENPSFQNLDFHELFVMTGEKMQTTEQQQKLQKKINQQLKSDQNNEESSSSDEDNDYGINFQNGFRRIRNGKQVSSSQSLGQRPLNKIELSLIHNKDIHHQLNRNLLFESWNSYSDVQQRIKEQQDVLKKMPKIRQYPIFKNKKLTSIQGTIEGAQNNNEESKENNQPSTNRAIGSTKQINVKNANNNNGTSSNQQNSEPDPLNNKFNEEDDKKVRFLNSVSGNYSVYWYSFEQNHWKPDIRECQSLIVEGKKGYLFGGVGKELYNTIVELDLETFKWQEVKTSQMSGNIPSARFGHSCHLYKKNLIFFGGEYRQTQNQIKFRDCLLDVYSYNLETRAWKYITCTGGPLQPRRNHASCIIGRNLLVHGGVNNKDQSLRDMWFLDLGTQTWSEAVVNGEFESSYHKCVPVYHSQRCGKINIYKSAELKVTKWGASIQQEGVYFFGGKNTKGEILGDLKILRTDIKPMQWIKPETKGIGPKNRYGHTMEFSQEFNFVIIHGGKNDNELEVYFSDLFLFNVDDFNWIKIQVNGRQPYARFNHSSSVYESKLVVFGGINLDGFLQPHVSVLELDNVIAGKMQEREDSQLIHQFSGMRQSNADDKDNKKSNKNNSHNIKFEYIPFSERIKELESELDEQKILVNQLSFHNFKSFLPIPRFPTQPYSRVPNKRNTFLKQNINVDTQSNTQIKTPTNENKQKISYE</sequence>